<feature type="domain" description="Histidine kinase" evidence="15">
    <location>
        <begin position="640"/>
        <end position="856"/>
    </location>
</feature>
<feature type="transmembrane region" description="Helical" evidence="14">
    <location>
        <begin position="20"/>
        <end position="39"/>
    </location>
</feature>
<dbReference type="Pfam" id="PF13426">
    <property type="entry name" value="PAS_9"/>
    <property type="match status" value="1"/>
</dbReference>
<dbReference type="CDD" id="cd00082">
    <property type="entry name" value="HisKA"/>
    <property type="match status" value="1"/>
</dbReference>
<dbReference type="InterPro" id="IPR013767">
    <property type="entry name" value="PAS_fold"/>
</dbReference>
<dbReference type="InterPro" id="IPR005467">
    <property type="entry name" value="His_kinase_dom"/>
</dbReference>
<dbReference type="Pfam" id="PF00512">
    <property type="entry name" value="HisKA"/>
    <property type="match status" value="1"/>
</dbReference>
<evidence type="ECO:0000256" key="5">
    <source>
        <dbReference type="ARBA" id="ARBA00022553"/>
    </source>
</evidence>
<dbReference type="GO" id="GO:0000155">
    <property type="term" value="F:phosphorelay sensor kinase activity"/>
    <property type="evidence" value="ECO:0007669"/>
    <property type="project" value="InterPro"/>
</dbReference>
<keyword evidence="7 14" id="KW-0812">Transmembrane</keyword>
<gene>
    <name evidence="18" type="ORF">L0Y14_10970</name>
</gene>
<dbReference type="InterPro" id="IPR001610">
    <property type="entry name" value="PAC"/>
</dbReference>
<evidence type="ECO:0000256" key="14">
    <source>
        <dbReference type="SAM" id="Phobius"/>
    </source>
</evidence>
<keyword evidence="13" id="KW-0175">Coiled coil</keyword>
<evidence type="ECO:0000256" key="12">
    <source>
        <dbReference type="ARBA" id="ARBA00023012"/>
    </source>
</evidence>
<dbReference type="Proteomes" id="UP001056649">
    <property type="component" value="Chromosome"/>
</dbReference>
<dbReference type="GO" id="GO:0005524">
    <property type="term" value="F:ATP binding"/>
    <property type="evidence" value="ECO:0007669"/>
    <property type="project" value="UniProtKB-KW"/>
</dbReference>
<keyword evidence="12" id="KW-0902">Two-component regulatory system</keyword>
<dbReference type="Pfam" id="PF00989">
    <property type="entry name" value="PAS"/>
    <property type="match status" value="1"/>
</dbReference>
<dbReference type="SMART" id="SM00387">
    <property type="entry name" value="HATPase_c"/>
    <property type="match status" value="1"/>
</dbReference>
<keyword evidence="9" id="KW-0418">Kinase</keyword>
<evidence type="ECO:0000256" key="6">
    <source>
        <dbReference type="ARBA" id="ARBA00022679"/>
    </source>
</evidence>
<sequence>MPITPPPRTLSRLSLFKGFLQVFLPLLGVLVVVGMMHYYTVYATERSGRESSETLNVGLARRMINADISAVLSDLRFLVEHIQRQHVFEMSPQQLARLIGLEFQVFAEKKRLYDQIRFLDENGLEVVRVNFNGGNPRILPDEELQNKRNRYYFQQAIELSEGASYISPLDLNVEGGQIEYPLKPMMRFATPIFDRNGVKRGIILLNYLGERLIQNFTHAAANIADHTELVNQEGYWLSSPNPEDAWGFMLGRNTTFGKRYPAAWRIISSQQQGQFANPEGLFTFHTVHPVNSAASSDLPLLDQPLKFQSTSSRIWKIISRIPPSDIYSSLPGFLRQHLALYLAMFLLISFGSALLAYSHLRHRRAEAQSEYEKRFRHTLENIELAAVTLDRQGHIRFCNKHFLGLTGWNQNELVGSSWIERFVPKDATDQITDVLSAMGDPQEFPTLTETQVKTRNGELRLIAWNNTLSYNTEGEVIGVTGIGEDITEKRHAEEELHKLFQAVEQSPSIVMITNPMGEIEYVNPKFTEVTGYPAAEVMGQNPSVLKSGETSSDEYHSLWDAISDGGEWRGEFHNRRKNGELYWESAAISAIHNAAGEITHYLAVKEDITERKRLEAEVAERNRELAHAQTLAAMGRMASMIAHDLRNPLSSVKMTLQILGKQSGDNSDDSKESELRQIALDQIRYMEEILSDMLTYSRPDAIKPQWLSVEKIIDTAIGLAQKKIDTFKVDLHTFYQPGMPTVYADPNKLRQVFSNLIVNAAQATSCAEKPQIIIEVMIELGPRGTGLRIDICDNGCGIDPKIAAKLFDPFYTSRAQGTGLGLAIVKRIIEQHKGSIMLHNNEPQGACASIVLPTSFQSPEHSGDSQLEEEER</sequence>
<dbReference type="EC" id="2.7.13.3" evidence="3"/>
<dbReference type="PROSITE" id="PS50109">
    <property type="entry name" value="HIS_KIN"/>
    <property type="match status" value="1"/>
</dbReference>
<evidence type="ECO:0000256" key="4">
    <source>
        <dbReference type="ARBA" id="ARBA00022475"/>
    </source>
</evidence>
<dbReference type="PANTHER" id="PTHR43065:SF10">
    <property type="entry name" value="PEROXIDE STRESS-ACTIVATED HISTIDINE KINASE MAK3"/>
    <property type="match status" value="1"/>
</dbReference>
<dbReference type="GO" id="GO:0005886">
    <property type="term" value="C:plasma membrane"/>
    <property type="evidence" value="ECO:0007669"/>
    <property type="project" value="UniProtKB-SubCell"/>
</dbReference>
<dbReference type="SMART" id="SM00388">
    <property type="entry name" value="HisKA"/>
    <property type="match status" value="1"/>
</dbReference>
<evidence type="ECO:0000256" key="7">
    <source>
        <dbReference type="ARBA" id="ARBA00022692"/>
    </source>
</evidence>
<feature type="domain" description="PAS" evidence="16">
    <location>
        <begin position="495"/>
        <end position="541"/>
    </location>
</feature>
<dbReference type="PRINTS" id="PR00344">
    <property type="entry name" value="BCTRLSENSOR"/>
</dbReference>
<feature type="coiled-coil region" evidence="13">
    <location>
        <begin position="604"/>
        <end position="631"/>
    </location>
</feature>
<keyword evidence="11 14" id="KW-1133">Transmembrane helix</keyword>
<dbReference type="EMBL" id="CP090569">
    <property type="protein sequence ID" value="USF86657.1"/>
    <property type="molecule type" value="Genomic_DNA"/>
</dbReference>
<feature type="transmembrane region" description="Helical" evidence="14">
    <location>
        <begin position="338"/>
        <end position="360"/>
    </location>
</feature>
<comment type="subcellular location">
    <subcellularLocation>
        <location evidence="2">Cell membrane</location>
        <topology evidence="2">Multi-pass membrane protein</topology>
    </subcellularLocation>
</comment>
<keyword evidence="19" id="KW-1185">Reference proteome</keyword>
<dbReference type="InterPro" id="IPR048760">
    <property type="entry name" value="VP0354-like_sensor_dom"/>
</dbReference>
<evidence type="ECO:0000256" key="8">
    <source>
        <dbReference type="ARBA" id="ARBA00022741"/>
    </source>
</evidence>
<dbReference type="InterPro" id="IPR035965">
    <property type="entry name" value="PAS-like_dom_sf"/>
</dbReference>
<accession>A0A9J6ZV47</accession>
<dbReference type="RefSeq" id="WP_005964211.1">
    <property type="nucleotide sequence ID" value="NZ_CP090569.1"/>
</dbReference>
<comment type="catalytic activity">
    <reaction evidence="1">
        <text>ATP + protein L-histidine = ADP + protein N-phospho-L-histidine.</text>
        <dbReference type="EC" id="2.7.13.3"/>
    </reaction>
</comment>
<dbReference type="SMART" id="SM00091">
    <property type="entry name" value="PAS"/>
    <property type="match status" value="2"/>
</dbReference>
<dbReference type="Gene3D" id="3.30.565.10">
    <property type="entry name" value="Histidine kinase-like ATPase, C-terminal domain"/>
    <property type="match status" value="1"/>
</dbReference>
<dbReference type="SUPFAM" id="SSF47384">
    <property type="entry name" value="Homodimeric domain of signal transducing histidine kinase"/>
    <property type="match status" value="1"/>
</dbReference>
<dbReference type="Gene3D" id="1.10.287.130">
    <property type="match status" value="1"/>
</dbReference>
<dbReference type="AlphaFoldDB" id="A0A9J6ZV47"/>
<evidence type="ECO:0000259" key="17">
    <source>
        <dbReference type="PROSITE" id="PS50113"/>
    </source>
</evidence>
<evidence type="ECO:0000313" key="18">
    <source>
        <dbReference type="EMBL" id="USF86657.1"/>
    </source>
</evidence>
<feature type="domain" description="PAC" evidence="17">
    <location>
        <begin position="446"/>
        <end position="498"/>
    </location>
</feature>
<dbReference type="SMART" id="SM00086">
    <property type="entry name" value="PAC"/>
    <property type="match status" value="2"/>
</dbReference>
<keyword evidence="14" id="KW-0472">Membrane</keyword>
<dbReference type="CDD" id="cd00130">
    <property type="entry name" value="PAS"/>
    <property type="match status" value="2"/>
</dbReference>
<dbReference type="SUPFAM" id="SSF103190">
    <property type="entry name" value="Sensory domain-like"/>
    <property type="match status" value="2"/>
</dbReference>
<dbReference type="InterPro" id="IPR036097">
    <property type="entry name" value="HisK_dim/P_sf"/>
</dbReference>
<dbReference type="Gene3D" id="3.30.450.20">
    <property type="entry name" value="PAS domain"/>
    <property type="match status" value="4"/>
</dbReference>
<evidence type="ECO:0000256" key="13">
    <source>
        <dbReference type="SAM" id="Coils"/>
    </source>
</evidence>
<dbReference type="InterPro" id="IPR029151">
    <property type="entry name" value="Sensor-like_sf"/>
</dbReference>
<dbReference type="PROSITE" id="PS50113">
    <property type="entry name" value="PAC"/>
    <property type="match status" value="2"/>
</dbReference>
<dbReference type="InterPro" id="IPR003594">
    <property type="entry name" value="HATPase_dom"/>
</dbReference>
<dbReference type="Pfam" id="PF21623">
    <property type="entry name" value="HK_sensor_dom_bact"/>
    <property type="match status" value="1"/>
</dbReference>
<dbReference type="InterPro" id="IPR003661">
    <property type="entry name" value="HisK_dim/P_dom"/>
</dbReference>
<keyword evidence="6" id="KW-0808">Transferase</keyword>
<dbReference type="CDD" id="cd00075">
    <property type="entry name" value="HATPase"/>
    <property type="match status" value="1"/>
</dbReference>
<proteinExistence type="predicted"/>
<dbReference type="InterPro" id="IPR004358">
    <property type="entry name" value="Sig_transdc_His_kin-like_C"/>
</dbReference>
<dbReference type="InterPro" id="IPR000014">
    <property type="entry name" value="PAS"/>
</dbReference>
<evidence type="ECO:0000256" key="9">
    <source>
        <dbReference type="ARBA" id="ARBA00022777"/>
    </source>
</evidence>
<evidence type="ECO:0000256" key="10">
    <source>
        <dbReference type="ARBA" id="ARBA00022840"/>
    </source>
</evidence>
<organism evidence="18 19">
    <name type="scientific">Candidatus Endoriftia persephonae</name>
    <dbReference type="NCBI Taxonomy" id="393765"/>
    <lineage>
        <taxon>Bacteria</taxon>
        <taxon>Pseudomonadati</taxon>
        <taxon>Pseudomonadota</taxon>
        <taxon>Gammaproteobacteria</taxon>
        <taxon>Chromatiales</taxon>
        <taxon>Sedimenticolaceae</taxon>
        <taxon>Candidatus Endoriftia</taxon>
    </lineage>
</organism>
<keyword evidence="5" id="KW-0597">Phosphoprotein</keyword>
<evidence type="ECO:0000256" key="11">
    <source>
        <dbReference type="ARBA" id="ARBA00022989"/>
    </source>
</evidence>
<dbReference type="PANTHER" id="PTHR43065">
    <property type="entry name" value="SENSOR HISTIDINE KINASE"/>
    <property type="match status" value="1"/>
</dbReference>
<dbReference type="SUPFAM" id="SSF55874">
    <property type="entry name" value="ATPase domain of HSP90 chaperone/DNA topoisomerase II/histidine kinase"/>
    <property type="match status" value="1"/>
</dbReference>
<dbReference type="InterPro" id="IPR000700">
    <property type="entry name" value="PAS-assoc_C"/>
</dbReference>
<evidence type="ECO:0000313" key="19">
    <source>
        <dbReference type="Proteomes" id="UP001056649"/>
    </source>
</evidence>
<dbReference type="InterPro" id="IPR036890">
    <property type="entry name" value="HATPase_C_sf"/>
</dbReference>
<protein>
    <recommendedName>
        <fullName evidence="3">histidine kinase</fullName>
        <ecNumber evidence="3">2.7.13.3</ecNumber>
    </recommendedName>
</protein>
<keyword evidence="8" id="KW-0547">Nucleotide-binding</keyword>
<evidence type="ECO:0000259" key="15">
    <source>
        <dbReference type="PROSITE" id="PS50109"/>
    </source>
</evidence>
<keyword evidence="10" id="KW-0067">ATP-binding</keyword>
<feature type="domain" description="PAS" evidence="16">
    <location>
        <begin position="371"/>
        <end position="442"/>
    </location>
</feature>
<dbReference type="PROSITE" id="PS50112">
    <property type="entry name" value="PAS"/>
    <property type="match status" value="2"/>
</dbReference>
<dbReference type="NCBIfam" id="TIGR00229">
    <property type="entry name" value="sensory_box"/>
    <property type="match status" value="2"/>
</dbReference>
<dbReference type="KEGG" id="eps:L0Y14_10970"/>
<keyword evidence="4" id="KW-1003">Cell membrane</keyword>
<evidence type="ECO:0000256" key="3">
    <source>
        <dbReference type="ARBA" id="ARBA00012438"/>
    </source>
</evidence>
<evidence type="ECO:0000256" key="1">
    <source>
        <dbReference type="ARBA" id="ARBA00000085"/>
    </source>
</evidence>
<dbReference type="GO" id="GO:0006355">
    <property type="term" value="P:regulation of DNA-templated transcription"/>
    <property type="evidence" value="ECO:0007669"/>
    <property type="project" value="InterPro"/>
</dbReference>
<dbReference type="SUPFAM" id="SSF55785">
    <property type="entry name" value="PYP-like sensor domain (PAS domain)"/>
    <property type="match status" value="2"/>
</dbReference>
<evidence type="ECO:0000256" key="2">
    <source>
        <dbReference type="ARBA" id="ARBA00004651"/>
    </source>
</evidence>
<feature type="domain" description="PAC" evidence="17">
    <location>
        <begin position="568"/>
        <end position="620"/>
    </location>
</feature>
<reference evidence="18" key="1">
    <citation type="journal article" date="2022" name="Mol. Ecol. Resour.">
        <title>The complete and closed genome of the facultative generalist Candidatus Endoriftia persephone from deep-sea hydrothermal vents.</title>
        <authorList>
            <person name="de Oliveira A.L."/>
            <person name="Srivastava A."/>
            <person name="Espada-Hinojosa S."/>
            <person name="Bright M."/>
        </authorList>
    </citation>
    <scope>NUCLEOTIDE SEQUENCE</scope>
    <source>
        <strain evidence="18">Tica-EPR-9o50.N</strain>
    </source>
</reference>
<dbReference type="Pfam" id="PF02518">
    <property type="entry name" value="HATPase_c"/>
    <property type="match status" value="1"/>
</dbReference>
<evidence type="ECO:0000259" key="16">
    <source>
        <dbReference type="PROSITE" id="PS50112"/>
    </source>
</evidence>
<name>A0A9J6ZV47_9GAMM</name>